<dbReference type="EMBL" id="JAERUA010000008">
    <property type="protein sequence ID" value="KAI1896960.1"/>
    <property type="molecule type" value="Genomic_DNA"/>
</dbReference>
<evidence type="ECO:0000256" key="3">
    <source>
        <dbReference type="ARBA" id="ARBA00022525"/>
    </source>
</evidence>
<evidence type="ECO:0000256" key="4">
    <source>
        <dbReference type="ARBA" id="ARBA00022723"/>
    </source>
</evidence>
<evidence type="ECO:0000256" key="8">
    <source>
        <dbReference type="ARBA" id="ARBA00038102"/>
    </source>
</evidence>
<evidence type="ECO:0000256" key="7">
    <source>
        <dbReference type="ARBA" id="ARBA00023157"/>
    </source>
</evidence>
<evidence type="ECO:0000256" key="6">
    <source>
        <dbReference type="ARBA" id="ARBA00022837"/>
    </source>
</evidence>
<dbReference type="Gene3D" id="2.60.120.200">
    <property type="match status" value="2"/>
</dbReference>
<evidence type="ECO:0000256" key="5">
    <source>
        <dbReference type="ARBA" id="ARBA00022729"/>
    </source>
</evidence>
<dbReference type="PANTHER" id="PTHR45869:SF7">
    <property type="entry name" value="C-REACTIVE PROTEIN"/>
    <property type="match status" value="1"/>
</dbReference>
<keyword evidence="5" id="KW-0732">Signal</keyword>
<evidence type="ECO:0000313" key="12">
    <source>
        <dbReference type="Proteomes" id="UP000829720"/>
    </source>
</evidence>
<dbReference type="Proteomes" id="UP000829720">
    <property type="component" value="Unassembled WGS sequence"/>
</dbReference>
<dbReference type="AlphaFoldDB" id="A0A8T3DLH7"/>
<dbReference type="GO" id="GO:0005576">
    <property type="term" value="C:extracellular region"/>
    <property type="evidence" value="ECO:0007669"/>
    <property type="project" value="UniProtKB-SubCell"/>
</dbReference>
<keyword evidence="7" id="KW-1015">Disulfide bond</keyword>
<dbReference type="SMART" id="SM00159">
    <property type="entry name" value="PTX"/>
    <property type="match status" value="1"/>
</dbReference>
<keyword evidence="3" id="KW-0964">Secreted</keyword>
<dbReference type="GO" id="GO:0046872">
    <property type="term" value="F:metal ion binding"/>
    <property type="evidence" value="ECO:0007669"/>
    <property type="project" value="UniProtKB-KW"/>
</dbReference>
<evidence type="ECO:0000256" key="1">
    <source>
        <dbReference type="ARBA" id="ARBA00001913"/>
    </source>
</evidence>
<protein>
    <recommendedName>
        <fullName evidence="10">Pentraxin (PTX) domain-containing protein</fullName>
    </recommendedName>
</protein>
<keyword evidence="12" id="KW-1185">Reference proteome</keyword>
<name>A0A8T3DLH7_9TELE</name>
<dbReference type="PROSITE" id="PS51828">
    <property type="entry name" value="PTX_2"/>
    <property type="match status" value="1"/>
</dbReference>
<dbReference type="InterPro" id="IPR013320">
    <property type="entry name" value="ConA-like_dom_sf"/>
</dbReference>
<keyword evidence="6" id="KW-0106">Calcium</keyword>
<organism evidence="11 12">
    <name type="scientific">Albula goreensis</name>
    <dbReference type="NCBI Taxonomy" id="1534307"/>
    <lineage>
        <taxon>Eukaryota</taxon>
        <taxon>Metazoa</taxon>
        <taxon>Chordata</taxon>
        <taxon>Craniata</taxon>
        <taxon>Vertebrata</taxon>
        <taxon>Euteleostomi</taxon>
        <taxon>Actinopterygii</taxon>
        <taxon>Neopterygii</taxon>
        <taxon>Teleostei</taxon>
        <taxon>Albuliformes</taxon>
        <taxon>Albulidae</taxon>
        <taxon>Albula</taxon>
    </lineage>
</organism>
<evidence type="ECO:0000256" key="9">
    <source>
        <dbReference type="PROSITE-ProRule" id="PRU01172"/>
    </source>
</evidence>
<keyword evidence="4" id="KW-0479">Metal-binding</keyword>
<evidence type="ECO:0000256" key="2">
    <source>
        <dbReference type="ARBA" id="ARBA00004613"/>
    </source>
</evidence>
<feature type="domain" description="Pentraxin (PTX)" evidence="10">
    <location>
        <begin position="184"/>
        <end position="387"/>
    </location>
</feature>
<comment type="caution">
    <text evidence="9">Lacks conserved residue(s) required for the propagation of feature annotation.</text>
</comment>
<dbReference type="InterPro" id="IPR051005">
    <property type="entry name" value="Pentraxin_domain"/>
</dbReference>
<comment type="caution">
    <text evidence="11">The sequence shown here is derived from an EMBL/GenBank/DDBJ whole genome shotgun (WGS) entry which is preliminary data.</text>
</comment>
<dbReference type="InterPro" id="IPR001759">
    <property type="entry name" value="PTX_dom"/>
</dbReference>
<gene>
    <name evidence="11" type="ORF">AGOR_G00100280</name>
</gene>
<proteinExistence type="inferred from homology"/>
<dbReference type="Pfam" id="PF00354">
    <property type="entry name" value="Pentaxin"/>
    <property type="match status" value="2"/>
</dbReference>
<dbReference type="OrthoDB" id="547680at2759"/>
<dbReference type="PRINTS" id="PR00895">
    <property type="entry name" value="PENTAXIN"/>
</dbReference>
<comment type="similarity">
    <text evidence="8">Belongs to the pentraxin family.</text>
</comment>
<dbReference type="SUPFAM" id="SSF49899">
    <property type="entry name" value="Concanavalin A-like lectins/glucanases"/>
    <property type="match status" value="2"/>
</dbReference>
<accession>A0A8T3DLH7</accession>
<reference evidence="11" key="1">
    <citation type="submission" date="2021-01" db="EMBL/GenBank/DDBJ databases">
        <authorList>
            <person name="Zahm M."/>
            <person name="Roques C."/>
            <person name="Cabau C."/>
            <person name="Klopp C."/>
            <person name="Donnadieu C."/>
            <person name="Jouanno E."/>
            <person name="Lampietro C."/>
            <person name="Louis A."/>
            <person name="Herpin A."/>
            <person name="Echchiki A."/>
            <person name="Berthelot C."/>
            <person name="Parey E."/>
            <person name="Roest-Crollius H."/>
            <person name="Braasch I."/>
            <person name="Postlethwait J."/>
            <person name="Bobe J."/>
            <person name="Montfort J."/>
            <person name="Bouchez O."/>
            <person name="Begum T."/>
            <person name="Mejri S."/>
            <person name="Adams A."/>
            <person name="Chen W.-J."/>
            <person name="Guiguen Y."/>
        </authorList>
    </citation>
    <scope>NUCLEOTIDE SEQUENCE</scope>
    <source>
        <tissue evidence="11">Blood</tissue>
    </source>
</reference>
<comment type="subcellular location">
    <subcellularLocation>
        <location evidence="2">Secreted</location>
    </subcellularLocation>
</comment>
<comment type="cofactor">
    <cofactor evidence="1">
        <name>Ca(2+)</name>
        <dbReference type="ChEBI" id="CHEBI:29108"/>
    </cofactor>
</comment>
<evidence type="ECO:0000259" key="10">
    <source>
        <dbReference type="PROSITE" id="PS51828"/>
    </source>
</evidence>
<dbReference type="PANTHER" id="PTHR45869">
    <property type="entry name" value="C-REACTIVE PROTEIN-RELATED"/>
    <property type="match status" value="1"/>
</dbReference>
<evidence type="ECO:0000313" key="11">
    <source>
        <dbReference type="EMBL" id="KAI1896960.1"/>
    </source>
</evidence>
<sequence>MPLVTKNQEPQQTSYSFKTVPQTLEEMEKLLVLLVLIAGCNLQAQELSGKVVVFPKRSYTDYVTLKPEKTDGGLKAMTVCLRYISDDKYGQTLFSMATSGHHNTPLLYKYADSLTVIIIIKADAPKNHSSSFRVAEQNLPKHGLEKRQNPHFFKTVPQTLGEMEKLLVLLVLIAGCYSQGQDLHFKMFTFPKKSASDYVILKPTNAEGHLKAMTICLRFGIGDHSEQALFSMATSAHHNTPLLFKRGNRYEVYMRVTENPLLFYGLPNELNKWHSYCFTWDSVTGLVQLWVDGVGSTKQMAHKSGSVEGSPSIILGQDQDKVGGGFDESESFAGHIRGVHVWDYVISDCEIQHYTSGSGFKHGNVINWKNLNYESYGDVVIEKMSGCHPSLD</sequence>